<protein>
    <submittedName>
        <fullName evidence="1">Uncharacterized protein</fullName>
    </submittedName>
</protein>
<dbReference type="AlphaFoldDB" id="A0A6G8FG33"/>
<reference evidence="1 2" key="1">
    <citation type="submission" date="2020-03" db="EMBL/GenBank/DDBJ databases">
        <title>Leucobacter sp. nov., isolated from beetles.</title>
        <authorList>
            <person name="Hyun D.-W."/>
            <person name="Bae J.-W."/>
        </authorList>
    </citation>
    <scope>NUCLEOTIDE SEQUENCE [LARGE SCALE GENOMIC DNA]</scope>
    <source>
        <strain evidence="1 2">HDW9B</strain>
    </source>
</reference>
<name>A0A6G8FG33_9MICO</name>
<dbReference type="EMBL" id="CP049934">
    <property type="protein sequence ID" value="QIM15203.1"/>
    <property type="molecule type" value="Genomic_DNA"/>
</dbReference>
<evidence type="ECO:0000313" key="2">
    <source>
        <dbReference type="Proteomes" id="UP000501387"/>
    </source>
</evidence>
<proteinExistence type="predicted"/>
<dbReference type="RefSeq" id="WP_166321172.1">
    <property type="nucleotide sequence ID" value="NZ_CP049934.1"/>
</dbReference>
<dbReference type="KEGG" id="lins:G7067_00290"/>
<dbReference type="Proteomes" id="UP000501387">
    <property type="component" value="Chromosome"/>
</dbReference>
<evidence type="ECO:0000313" key="1">
    <source>
        <dbReference type="EMBL" id="QIM15203.1"/>
    </source>
</evidence>
<accession>A0A6G8FG33</accession>
<keyword evidence="2" id="KW-1185">Reference proteome</keyword>
<sequence>MTLDGDNLVARVGIDGLDKLSSAITGMNYSYEIYYGNKLLVTETKLPEVADAPLLYLSATADGQAAGLEDHTHGVLGDAPAVGGVEAQKAVFGMPTINEQLNVVIYASFYQKTDEEYANGDFGYKPGDVTVTERTDVTAADVLSEMKVSLSQVRDTGKQFK</sequence>
<gene>
    <name evidence="1" type="ORF">G7067_00290</name>
</gene>
<organism evidence="1 2">
    <name type="scientific">Leucobacter insecticola</name>
    <dbReference type="NCBI Taxonomy" id="2714934"/>
    <lineage>
        <taxon>Bacteria</taxon>
        <taxon>Bacillati</taxon>
        <taxon>Actinomycetota</taxon>
        <taxon>Actinomycetes</taxon>
        <taxon>Micrococcales</taxon>
        <taxon>Microbacteriaceae</taxon>
        <taxon>Leucobacter</taxon>
    </lineage>
</organism>